<dbReference type="PANTHER" id="PTHR46708">
    <property type="entry name" value="TENASCIN"/>
    <property type="match status" value="1"/>
</dbReference>
<sequence length="509" mass="56649">MTVICDAHLVADGDFNAFAPAFLRNPPLAQINKPRVQNLRAKYDSRSDSILLEWDTEHSNQGADYLIRYKITSTPEHGQWKFARGYRAANMAKLDATSLRNGDELLVQAKLDDPSATEWSDPLMISIAKRVQIGELVVDEADLLPPLNFTANVLDPKTVRLDWSVSPSTHTSASLSANVYYIVNVKQLTSDSGENLVNKQIKIEANNFLLGNLVPGERYEMTIRAATGPDHVSSTAAIVEISMPKEDEYFEVGNLIISSRFKADGRGVVNLTWEVPAALVGKIRSYDVQYAPSHSSSGRWQQILFSGDSPTAILHDLRSDTEYVLKIKTILQNNVQTESGDFRFRTPKVAVNPLSKVDVIYSSETSAVRIQWILAPHISLNHVAGYDAPSIYRFTTIDSLPLNRQESRLPNALAYRNVGPGRVVISWSYSSSITDSVAGAAIFYTDQVQDPNVERWQRVNVENTIQQSVVLIGLRENTVYAIQIVPVLYSGELDFPSAEKFQLKTDSML</sequence>
<evidence type="ECO:0000256" key="1">
    <source>
        <dbReference type="ARBA" id="ARBA00022737"/>
    </source>
</evidence>
<dbReference type="InterPro" id="IPR036116">
    <property type="entry name" value="FN3_sf"/>
</dbReference>
<dbReference type="Proteomes" id="UP000887574">
    <property type="component" value="Unplaced"/>
</dbReference>
<dbReference type="CDD" id="cd00063">
    <property type="entry name" value="FN3"/>
    <property type="match status" value="3"/>
</dbReference>
<dbReference type="PANTHER" id="PTHR46708:SF11">
    <property type="entry name" value="RECEPTOR-TYPE TYROSINE-PROTEIN PHOSPHATASE ETA-LIKE"/>
    <property type="match status" value="1"/>
</dbReference>
<evidence type="ECO:0000313" key="4">
    <source>
        <dbReference type="WBParaSite" id="jg17534"/>
    </source>
</evidence>
<keyword evidence="3" id="KW-1185">Reference proteome</keyword>
<feature type="domain" description="Fibronectin type-III" evidence="2">
    <location>
        <begin position="409"/>
        <end position="508"/>
    </location>
</feature>
<keyword evidence="1" id="KW-0677">Repeat</keyword>
<protein>
    <submittedName>
        <fullName evidence="4">Fibronectin type-III domain-containing protein</fullName>
    </submittedName>
</protein>
<evidence type="ECO:0000313" key="3">
    <source>
        <dbReference type="Proteomes" id="UP000887574"/>
    </source>
</evidence>
<proteinExistence type="predicted"/>
<accession>A0A915DBN4</accession>
<evidence type="ECO:0000259" key="2">
    <source>
        <dbReference type="PROSITE" id="PS50853"/>
    </source>
</evidence>
<dbReference type="AlphaFoldDB" id="A0A915DBN4"/>
<organism evidence="3 4">
    <name type="scientific">Ditylenchus dipsaci</name>
    <dbReference type="NCBI Taxonomy" id="166011"/>
    <lineage>
        <taxon>Eukaryota</taxon>
        <taxon>Metazoa</taxon>
        <taxon>Ecdysozoa</taxon>
        <taxon>Nematoda</taxon>
        <taxon>Chromadorea</taxon>
        <taxon>Rhabditida</taxon>
        <taxon>Tylenchina</taxon>
        <taxon>Tylenchomorpha</taxon>
        <taxon>Sphaerularioidea</taxon>
        <taxon>Anguinidae</taxon>
        <taxon>Anguininae</taxon>
        <taxon>Ditylenchus</taxon>
    </lineage>
</organism>
<dbReference type="SUPFAM" id="SSF49265">
    <property type="entry name" value="Fibronectin type III"/>
    <property type="match status" value="3"/>
</dbReference>
<dbReference type="InterPro" id="IPR013783">
    <property type="entry name" value="Ig-like_fold"/>
</dbReference>
<dbReference type="InterPro" id="IPR050991">
    <property type="entry name" value="ECM_Regulatory_Proteins"/>
</dbReference>
<dbReference type="PROSITE" id="PS50853">
    <property type="entry name" value="FN3"/>
    <property type="match status" value="3"/>
</dbReference>
<dbReference type="SMART" id="SM00060">
    <property type="entry name" value="FN3"/>
    <property type="match status" value="3"/>
</dbReference>
<feature type="domain" description="Fibronectin type-III" evidence="2">
    <location>
        <begin position="145"/>
        <end position="246"/>
    </location>
</feature>
<dbReference type="Pfam" id="PF00041">
    <property type="entry name" value="fn3"/>
    <property type="match status" value="1"/>
</dbReference>
<feature type="domain" description="Fibronectin type-III" evidence="2">
    <location>
        <begin position="251"/>
        <end position="349"/>
    </location>
</feature>
<dbReference type="WBParaSite" id="jg17534">
    <property type="protein sequence ID" value="jg17534"/>
    <property type="gene ID" value="jg17534"/>
</dbReference>
<dbReference type="InterPro" id="IPR003961">
    <property type="entry name" value="FN3_dom"/>
</dbReference>
<reference evidence="4" key="1">
    <citation type="submission" date="2022-11" db="UniProtKB">
        <authorList>
            <consortium name="WormBaseParasite"/>
        </authorList>
    </citation>
    <scope>IDENTIFICATION</scope>
</reference>
<dbReference type="Gene3D" id="2.60.40.10">
    <property type="entry name" value="Immunoglobulins"/>
    <property type="match status" value="3"/>
</dbReference>
<name>A0A915DBN4_9BILA</name>